<name>A0A0D3HIF7_9ORYZ</name>
<organism evidence="1">
    <name type="scientific">Oryza barthii</name>
    <dbReference type="NCBI Taxonomy" id="65489"/>
    <lineage>
        <taxon>Eukaryota</taxon>
        <taxon>Viridiplantae</taxon>
        <taxon>Streptophyta</taxon>
        <taxon>Embryophyta</taxon>
        <taxon>Tracheophyta</taxon>
        <taxon>Spermatophyta</taxon>
        <taxon>Magnoliopsida</taxon>
        <taxon>Liliopsida</taxon>
        <taxon>Poales</taxon>
        <taxon>Poaceae</taxon>
        <taxon>BOP clade</taxon>
        <taxon>Oryzoideae</taxon>
        <taxon>Oryzeae</taxon>
        <taxon>Oryzinae</taxon>
        <taxon>Oryza</taxon>
    </lineage>
</organism>
<reference evidence="1" key="1">
    <citation type="journal article" date="2009" name="Rice">
        <title>De Novo Next Generation Sequencing of Plant Genomes.</title>
        <authorList>
            <person name="Rounsley S."/>
            <person name="Marri P.R."/>
            <person name="Yu Y."/>
            <person name="He R."/>
            <person name="Sisneros N."/>
            <person name="Goicoechea J.L."/>
            <person name="Lee S.J."/>
            <person name="Angelova A."/>
            <person name="Kudrna D."/>
            <person name="Luo M."/>
            <person name="Affourtit J."/>
            <person name="Desany B."/>
            <person name="Knight J."/>
            <person name="Niazi F."/>
            <person name="Egholm M."/>
            <person name="Wing R.A."/>
        </authorList>
    </citation>
    <scope>NUCLEOTIDE SEQUENCE [LARGE SCALE GENOMIC DNA]</scope>
    <source>
        <strain evidence="1">cv. IRGC 105608</strain>
    </source>
</reference>
<dbReference type="HOGENOM" id="CLU_2945338_0_0_1"/>
<evidence type="ECO:0000313" key="2">
    <source>
        <dbReference type="Proteomes" id="UP000026960"/>
    </source>
</evidence>
<dbReference type="EnsemblPlants" id="OBART11G03680.1">
    <property type="protein sequence ID" value="OBART11G03680.1"/>
    <property type="gene ID" value="OBART11G03680"/>
</dbReference>
<accession>A0A0D3HIF7</accession>
<dbReference type="Proteomes" id="UP000026960">
    <property type="component" value="Chromosome 11"/>
</dbReference>
<evidence type="ECO:0000313" key="1">
    <source>
        <dbReference type="EnsemblPlants" id="OBART11G03680.1"/>
    </source>
</evidence>
<proteinExistence type="predicted"/>
<protein>
    <submittedName>
        <fullName evidence="1">Uncharacterized protein</fullName>
    </submittedName>
</protein>
<sequence length="60" mass="6671">MSDEGGHSPGGLACSTVWALGDFHGWEALQKIPELSQKHRRTFQLPWGYIKLLPPDLLAI</sequence>
<reference evidence="1" key="2">
    <citation type="submission" date="2015-03" db="UniProtKB">
        <authorList>
            <consortium name="EnsemblPlants"/>
        </authorList>
    </citation>
    <scope>IDENTIFICATION</scope>
</reference>
<dbReference type="PaxDb" id="65489-OBART11G03680.1"/>
<keyword evidence="2" id="KW-1185">Reference proteome</keyword>
<dbReference type="AlphaFoldDB" id="A0A0D3HIF7"/>
<dbReference type="Gramene" id="OBART11G03680.1">
    <property type="protein sequence ID" value="OBART11G03680.1"/>
    <property type="gene ID" value="OBART11G03680"/>
</dbReference>